<dbReference type="Proteomes" id="UP000594638">
    <property type="component" value="Unassembled WGS sequence"/>
</dbReference>
<evidence type="ECO:0000313" key="2">
    <source>
        <dbReference type="Proteomes" id="UP000594638"/>
    </source>
</evidence>
<gene>
    <name evidence="1" type="ORF">OLEA9_A104072</name>
</gene>
<sequence>MESGRKVKHGRGGNVGCRMVESERNVDHGGGENVSCQITESERKVEHGGENVGCRIMESGRNVEDGKGCSKEDGGYLLVEMAQLVHFSGKAPSSVEVMKEISIVEWWRVREKVEHEGGNVGCQITNNGRKVEHGGENIGC</sequence>
<protein>
    <submittedName>
        <fullName evidence="1">Uncharacterized protein</fullName>
    </submittedName>
</protein>
<accession>A0A8S0TEF4</accession>
<dbReference type="AlphaFoldDB" id="A0A8S0TEF4"/>
<dbReference type="EMBL" id="CACTIH010005957">
    <property type="protein sequence ID" value="CAA3003375.1"/>
    <property type="molecule type" value="Genomic_DNA"/>
</dbReference>
<evidence type="ECO:0000313" key="1">
    <source>
        <dbReference type="EMBL" id="CAA3003375.1"/>
    </source>
</evidence>
<comment type="caution">
    <text evidence="1">The sequence shown here is derived from an EMBL/GenBank/DDBJ whole genome shotgun (WGS) entry which is preliminary data.</text>
</comment>
<organism evidence="1 2">
    <name type="scientific">Olea europaea subsp. europaea</name>
    <dbReference type="NCBI Taxonomy" id="158383"/>
    <lineage>
        <taxon>Eukaryota</taxon>
        <taxon>Viridiplantae</taxon>
        <taxon>Streptophyta</taxon>
        <taxon>Embryophyta</taxon>
        <taxon>Tracheophyta</taxon>
        <taxon>Spermatophyta</taxon>
        <taxon>Magnoliopsida</taxon>
        <taxon>eudicotyledons</taxon>
        <taxon>Gunneridae</taxon>
        <taxon>Pentapetalae</taxon>
        <taxon>asterids</taxon>
        <taxon>lamiids</taxon>
        <taxon>Lamiales</taxon>
        <taxon>Oleaceae</taxon>
        <taxon>Oleeae</taxon>
        <taxon>Olea</taxon>
    </lineage>
</organism>
<dbReference type="Gramene" id="OE9A104072T1">
    <property type="protein sequence ID" value="OE9A104072C1"/>
    <property type="gene ID" value="OE9A104072"/>
</dbReference>
<proteinExistence type="predicted"/>
<keyword evidence="2" id="KW-1185">Reference proteome</keyword>
<reference evidence="1 2" key="1">
    <citation type="submission" date="2019-12" db="EMBL/GenBank/DDBJ databases">
        <authorList>
            <person name="Alioto T."/>
            <person name="Alioto T."/>
            <person name="Gomez Garrido J."/>
        </authorList>
    </citation>
    <scope>NUCLEOTIDE SEQUENCE [LARGE SCALE GENOMIC DNA]</scope>
</reference>
<name>A0A8S0TEF4_OLEEU</name>